<protein>
    <recommendedName>
        <fullName evidence="4">DUF3560 domain-containing protein</fullName>
    </recommendedName>
</protein>
<reference evidence="3" key="1">
    <citation type="journal article" date="2019" name="Int. J. Syst. Evol. Microbiol.">
        <title>The Global Catalogue of Microorganisms (GCM) 10K type strain sequencing project: providing services to taxonomists for standard genome sequencing and annotation.</title>
        <authorList>
            <consortium name="The Broad Institute Genomics Platform"/>
            <consortium name="The Broad Institute Genome Sequencing Center for Infectious Disease"/>
            <person name="Wu L."/>
            <person name="Ma J."/>
        </authorList>
    </citation>
    <scope>NUCLEOTIDE SEQUENCE [LARGE SCALE GENOMIC DNA]</scope>
    <source>
        <strain evidence="3">JCM 17138</strain>
    </source>
</reference>
<keyword evidence="3" id="KW-1185">Reference proteome</keyword>
<dbReference type="Proteomes" id="UP001501009">
    <property type="component" value="Unassembled WGS sequence"/>
</dbReference>
<evidence type="ECO:0000313" key="3">
    <source>
        <dbReference type="Proteomes" id="UP001501009"/>
    </source>
</evidence>
<dbReference type="InterPro" id="IPR021944">
    <property type="entry name" value="DUF3560"/>
</dbReference>
<gene>
    <name evidence="2" type="ORF">GCM10022403_080370</name>
</gene>
<dbReference type="EMBL" id="BAABDE010000031">
    <property type="protein sequence ID" value="GAA3835568.1"/>
    <property type="molecule type" value="Genomic_DNA"/>
</dbReference>
<name>A0ABP7J6X5_9ACTN</name>
<accession>A0ABP7J6X5</accession>
<evidence type="ECO:0000256" key="1">
    <source>
        <dbReference type="SAM" id="Coils"/>
    </source>
</evidence>
<dbReference type="RefSeq" id="WP_275775932.1">
    <property type="nucleotide sequence ID" value="NZ_BAABDE010000031.1"/>
</dbReference>
<dbReference type="Pfam" id="PF12083">
    <property type="entry name" value="DUF3560"/>
    <property type="match status" value="1"/>
</dbReference>
<sequence length="330" mass="37488">MTIEIIHSRSEGTLIEGSAKGDGVYEIVRRHGFRYMPSIGQLGIRQSRDRAAKTWYINAAAAALREAGFEVNVTIDESNRRSFAEAEADRVERAEGRAERFSGYADNAANRSESAYQHGHQVADGIPMGQPILVGHHSERRARRDVERIDHAMRTSISESEKASYWSGRQRAAEGYEQFRKAPRRTLRRIERLQADLRRVQRRQREESAEGSGRDVTNQELVIRHEELTEEIAYWEAVIAEAEKNGFKVWSKADFKKGDFVRRGKTWFEVLRVNAKSVTIPHIHNGIGGGVVRASDNKLDGWTWLLTYDEVFGRRSAEEMEAALAASTTE</sequence>
<evidence type="ECO:0000313" key="2">
    <source>
        <dbReference type="EMBL" id="GAA3835568.1"/>
    </source>
</evidence>
<feature type="coiled-coil region" evidence="1">
    <location>
        <begin position="190"/>
        <end position="245"/>
    </location>
</feature>
<keyword evidence="1" id="KW-0175">Coiled coil</keyword>
<evidence type="ECO:0008006" key="4">
    <source>
        <dbReference type="Google" id="ProtNLM"/>
    </source>
</evidence>
<comment type="caution">
    <text evidence="2">The sequence shown here is derived from an EMBL/GenBank/DDBJ whole genome shotgun (WGS) entry which is preliminary data.</text>
</comment>
<organism evidence="2 3">
    <name type="scientific">Streptomyces coacervatus</name>
    <dbReference type="NCBI Taxonomy" id="647381"/>
    <lineage>
        <taxon>Bacteria</taxon>
        <taxon>Bacillati</taxon>
        <taxon>Actinomycetota</taxon>
        <taxon>Actinomycetes</taxon>
        <taxon>Kitasatosporales</taxon>
        <taxon>Streptomycetaceae</taxon>
        <taxon>Streptomyces</taxon>
    </lineage>
</organism>
<proteinExistence type="predicted"/>